<dbReference type="RefSeq" id="XP_033531036.1">
    <property type="nucleotide sequence ID" value="XM_033677726.1"/>
</dbReference>
<comment type="catalytic activity">
    <reaction evidence="1 2">
        <text>an acyl phosphate + H2O = a carboxylate + phosphate + H(+)</text>
        <dbReference type="Rhea" id="RHEA:14965"/>
        <dbReference type="ChEBI" id="CHEBI:15377"/>
        <dbReference type="ChEBI" id="CHEBI:15378"/>
        <dbReference type="ChEBI" id="CHEBI:29067"/>
        <dbReference type="ChEBI" id="CHEBI:43474"/>
        <dbReference type="ChEBI" id="CHEBI:59918"/>
        <dbReference type="EC" id="3.6.1.7"/>
    </reaction>
</comment>
<dbReference type="PROSITE" id="PS51160">
    <property type="entry name" value="ACYLPHOSPHATASE_3"/>
    <property type="match status" value="1"/>
</dbReference>
<dbReference type="OrthoDB" id="7961613at2759"/>
<dbReference type="Gene3D" id="3.30.70.100">
    <property type="match status" value="1"/>
</dbReference>
<comment type="similarity">
    <text evidence="3">Belongs to the acylphosphatase family.</text>
</comment>
<keyword evidence="6" id="KW-1185">Reference proteome</keyword>
<evidence type="ECO:0000256" key="3">
    <source>
        <dbReference type="RuleBase" id="RU004168"/>
    </source>
</evidence>
<feature type="domain" description="Acylphosphatase-like" evidence="4">
    <location>
        <begin position="4"/>
        <end position="91"/>
    </location>
</feature>
<dbReference type="Pfam" id="PF00708">
    <property type="entry name" value="Acylphosphatase"/>
    <property type="match status" value="1"/>
</dbReference>
<evidence type="ECO:0000313" key="6">
    <source>
        <dbReference type="Proteomes" id="UP000504638"/>
    </source>
</evidence>
<reference evidence="7" key="3">
    <citation type="submission" date="2025-04" db="UniProtKB">
        <authorList>
            <consortium name="RefSeq"/>
        </authorList>
    </citation>
    <scope>IDENTIFICATION</scope>
    <source>
        <strain evidence="7">CBS 781.70</strain>
    </source>
</reference>
<dbReference type="PROSITE" id="PS00151">
    <property type="entry name" value="ACYLPHOSPHATASE_2"/>
    <property type="match status" value="1"/>
</dbReference>
<organism evidence="5">
    <name type="scientific">Eremomyces bilateralis CBS 781.70</name>
    <dbReference type="NCBI Taxonomy" id="1392243"/>
    <lineage>
        <taxon>Eukaryota</taxon>
        <taxon>Fungi</taxon>
        <taxon>Dikarya</taxon>
        <taxon>Ascomycota</taxon>
        <taxon>Pezizomycotina</taxon>
        <taxon>Dothideomycetes</taxon>
        <taxon>Dothideomycetes incertae sedis</taxon>
        <taxon>Eremomycetales</taxon>
        <taxon>Eremomycetaceae</taxon>
        <taxon>Eremomyces</taxon>
    </lineage>
</organism>
<dbReference type="AlphaFoldDB" id="A0A6G1FU39"/>
<reference evidence="7" key="2">
    <citation type="submission" date="2020-04" db="EMBL/GenBank/DDBJ databases">
        <authorList>
            <consortium name="NCBI Genome Project"/>
        </authorList>
    </citation>
    <scope>NUCLEOTIDE SEQUENCE</scope>
    <source>
        <strain evidence="7">CBS 781.70</strain>
    </source>
</reference>
<reference evidence="5 7" key="1">
    <citation type="submission" date="2020-01" db="EMBL/GenBank/DDBJ databases">
        <authorList>
            <consortium name="DOE Joint Genome Institute"/>
            <person name="Haridas S."/>
            <person name="Albert R."/>
            <person name="Binder M."/>
            <person name="Bloem J."/>
            <person name="Labutti K."/>
            <person name="Salamov A."/>
            <person name="Andreopoulos B."/>
            <person name="Baker S.E."/>
            <person name="Barry K."/>
            <person name="Bills G."/>
            <person name="Bluhm B.H."/>
            <person name="Cannon C."/>
            <person name="Castanera R."/>
            <person name="Culley D.E."/>
            <person name="Daum C."/>
            <person name="Ezra D."/>
            <person name="Gonzalez J.B."/>
            <person name="Henrissat B."/>
            <person name="Kuo A."/>
            <person name="Liang C."/>
            <person name="Lipzen A."/>
            <person name="Lutzoni F."/>
            <person name="Magnuson J."/>
            <person name="Mondo S."/>
            <person name="Nolan M."/>
            <person name="Ohm R."/>
            <person name="Pangilinan J."/>
            <person name="Park H.-J."/>
            <person name="Ramirez L."/>
            <person name="Alfaro M."/>
            <person name="Sun H."/>
            <person name="Tritt A."/>
            <person name="Yoshinaga Y."/>
            <person name="Zwiers L.-H."/>
            <person name="Turgeon B.G."/>
            <person name="Goodwin S.B."/>
            <person name="Spatafora J.W."/>
            <person name="Crous P.W."/>
            <person name="Grigoriev I.V."/>
        </authorList>
    </citation>
    <scope>NUCLEOTIDE SEQUENCE</scope>
    <source>
        <strain evidence="5 7">CBS 781.70</strain>
    </source>
</reference>
<name>A0A6G1FU39_9PEZI</name>
<gene>
    <name evidence="5 7" type="ORF">P152DRAFT_442009</name>
</gene>
<dbReference type="GeneID" id="54418296"/>
<sequence>MSRRISFIVTGRVQGVCFRASTVDSAKGLGLTGFVKNARDGSVTGEAQGPEGKVQEFVEFLQTGPPAARVENVRHEAIDARPDENEFSHARH</sequence>
<evidence type="ECO:0000313" key="5">
    <source>
        <dbReference type="EMBL" id="KAF1809405.1"/>
    </source>
</evidence>
<feature type="active site" evidence="1">
    <location>
        <position position="19"/>
    </location>
</feature>
<dbReference type="InterPro" id="IPR020456">
    <property type="entry name" value="Acylphosphatase"/>
</dbReference>
<dbReference type="Proteomes" id="UP000504638">
    <property type="component" value="Unplaced"/>
</dbReference>
<evidence type="ECO:0000313" key="7">
    <source>
        <dbReference type="RefSeq" id="XP_033531036.1"/>
    </source>
</evidence>
<evidence type="ECO:0000259" key="4">
    <source>
        <dbReference type="PROSITE" id="PS51160"/>
    </source>
</evidence>
<dbReference type="InterPro" id="IPR001792">
    <property type="entry name" value="Acylphosphatase-like_dom"/>
</dbReference>
<dbReference type="PRINTS" id="PR00112">
    <property type="entry name" value="ACYLPHPHTASE"/>
</dbReference>
<dbReference type="PROSITE" id="PS00150">
    <property type="entry name" value="ACYLPHOSPHATASE_1"/>
    <property type="match status" value="1"/>
</dbReference>
<keyword evidence="1 2" id="KW-0378">Hydrolase</keyword>
<dbReference type="EMBL" id="ML975173">
    <property type="protein sequence ID" value="KAF1809405.1"/>
    <property type="molecule type" value="Genomic_DNA"/>
</dbReference>
<dbReference type="EC" id="3.6.1.7" evidence="1 2"/>
<dbReference type="PANTHER" id="PTHR47268">
    <property type="entry name" value="ACYLPHOSPHATASE"/>
    <property type="match status" value="1"/>
</dbReference>
<dbReference type="PANTHER" id="PTHR47268:SF4">
    <property type="entry name" value="ACYLPHOSPHATASE"/>
    <property type="match status" value="1"/>
</dbReference>
<dbReference type="SUPFAM" id="SSF54975">
    <property type="entry name" value="Acylphosphatase/BLUF domain-like"/>
    <property type="match status" value="1"/>
</dbReference>
<dbReference type="InterPro" id="IPR036046">
    <property type="entry name" value="Acylphosphatase-like_dom_sf"/>
</dbReference>
<proteinExistence type="inferred from homology"/>
<evidence type="ECO:0000256" key="1">
    <source>
        <dbReference type="PROSITE-ProRule" id="PRU00520"/>
    </source>
</evidence>
<accession>A0A6G1FU39</accession>
<feature type="active site" evidence="1">
    <location>
        <position position="37"/>
    </location>
</feature>
<dbReference type="GO" id="GO:0003998">
    <property type="term" value="F:acylphosphatase activity"/>
    <property type="evidence" value="ECO:0007669"/>
    <property type="project" value="UniProtKB-EC"/>
</dbReference>
<protein>
    <recommendedName>
        <fullName evidence="1 2">Acylphosphatase</fullName>
        <ecNumber evidence="1 2">3.6.1.7</ecNumber>
    </recommendedName>
</protein>
<dbReference type="InterPro" id="IPR017968">
    <property type="entry name" value="Acylphosphatase_CS"/>
</dbReference>
<evidence type="ECO:0000256" key="2">
    <source>
        <dbReference type="RuleBase" id="RU000553"/>
    </source>
</evidence>